<dbReference type="EMBL" id="MU274914">
    <property type="protein sequence ID" value="KAI0088232.1"/>
    <property type="molecule type" value="Genomic_DNA"/>
</dbReference>
<comment type="caution">
    <text evidence="1">The sequence shown here is derived from an EMBL/GenBank/DDBJ whole genome shotgun (WGS) entry which is preliminary data.</text>
</comment>
<proteinExistence type="predicted"/>
<name>A0ACB8U1J2_9APHY</name>
<organism evidence="1 2">
    <name type="scientific">Irpex rosettiformis</name>
    <dbReference type="NCBI Taxonomy" id="378272"/>
    <lineage>
        <taxon>Eukaryota</taxon>
        <taxon>Fungi</taxon>
        <taxon>Dikarya</taxon>
        <taxon>Basidiomycota</taxon>
        <taxon>Agaricomycotina</taxon>
        <taxon>Agaricomycetes</taxon>
        <taxon>Polyporales</taxon>
        <taxon>Irpicaceae</taxon>
        <taxon>Irpex</taxon>
    </lineage>
</organism>
<accession>A0ACB8U1J2</accession>
<evidence type="ECO:0000313" key="1">
    <source>
        <dbReference type="EMBL" id="KAI0088232.1"/>
    </source>
</evidence>
<keyword evidence="2" id="KW-1185">Reference proteome</keyword>
<dbReference type="Proteomes" id="UP001055072">
    <property type="component" value="Unassembled WGS sequence"/>
</dbReference>
<gene>
    <name evidence="1" type="ORF">BDY19DRAFT_891595</name>
</gene>
<reference evidence="1" key="1">
    <citation type="journal article" date="2021" name="Environ. Microbiol.">
        <title>Gene family expansions and transcriptome signatures uncover fungal adaptations to wood decay.</title>
        <authorList>
            <person name="Hage H."/>
            <person name="Miyauchi S."/>
            <person name="Viragh M."/>
            <person name="Drula E."/>
            <person name="Min B."/>
            <person name="Chaduli D."/>
            <person name="Navarro D."/>
            <person name="Favel A."/>
            <person name="Norest M."/>
            <person name="Lesage-Meessen L."/>
            <person name="Balint B."/>
            <person name="Merenyi Z."/>
            <person name="de Eugenio L."/>
            <person name="Morin E."/>
            <person name="Martinez A.T."/>
            <person name="Baldrian P."/>
            <person name="Stursova M."/>
            <person name="Martinez M.J."/>
            <person name="Novotny C."/>
            <person name="Magnuson J.K."/>
            <person name="Spatafora J.W."/>
            <person name="Maurice S."/>
            <person name="Pangilinan J."/>
            <person name="Andreopoulos W."/>
            <person name="LaButti K."/>
            <person name="Hundley H."/>
            <person name="Na H."/>
            <person name="Kuo A."/>
            <person name="Barry K."/>
            <person name="Lipzen A."/>
            <person name="Henrissat B."/>
            <person name="Riley R."/>
            <person name="Ahrendt S."/>
            <person name="Nagy L.G."/>
            <person name="Grigoriev I.V."/>
            <person name="Martin F."/>
            <person name="Rosso M.N."/>
        </authorList>
    </citation>
    <scope>NUCLEOTIDE SEQUENCE</scope>
    <source>
        <strain evidence="1">CBS 384.51</strain>
    </source>
</reference>
<sequence length="743" mass="83493">MARTGGTSSNANRANRPHQQNPTQRARTYSQSQSRRSSMYRASMHSSSTQATLHLSWLLRSNLPPRRGMQSPLDVQKRHFFGVGEIIGVLANPAETLRSLTESKRMLEETRRELNEARERAQLSPTHTFSPLPNFFNRPAEIKAIERALQGDPSFTVLFGASSVGKTALLRQVLTGSKYHVLHFDLRIAGFADLASLYMSLSQQMESFFMGIAHDPDLQGYEDFEKQAWGFKHDRLNVERRVANATQGEASGASTLGEIKTSDIARLMELFQSSLLRYWTFQPSQSALKEKSKVDKASSDQNHSALTRKPSRLGWFKRKSNASTIALRESAEKPEQNGKPITPPSKKMPVFFIDEAHKLPALIRSTDAMKCLLDAMLVITKQDRLCHVIHATSDPFYQTWLRQLNVMQHCKILTIGDYPKHDVRKYFRESILPSLDERTRTGLDFERLYEAFGGKLAHWQDYITDYVNAGGKLDVKQSSHFLQAHALLNLHVIHSAQAPPPSEEQENPMSPRQANPSGHNGQPDANGAAMQRSPSQPLSTGAGFRIYSPLTVNVDPHASPASLTPAGPGSDIAAEFTAIQLLKVMNRFAQPNTRALSYFHLCREMGARAVDGMVRGRILDLRWTDPVSKEGWDPRVLSMRVRESLHANRATGAGSSGTMVNDIPESPDEDEMEALSDEEYLREEQRLLELRGGLEEEEEIIGPKLVPTTPIMRFAMKEVVQEYYDDDDRTVSEYASLSEVEEY</sequence>
<protein>
    <submittedName>
        <fullName evidence="1">Uncharacterized protein</fullName>
    </submittedName>
</protein>
<evidence type="ECO:0000313" key="2">
    <source>
        <dbReference type="Proteomes" id="UP001055072"/>
    </source>
</evidence>